<dbReference type="InterPro" id="IPR001544">
    <property type="entry name" value="Aminotrans_IV"/>
</dbReference>
<dbReference type="InterPro" id="IPR050571">
    <property type="entry name" value="Class-IV_PLP-Dep_Aminotrnsfr"/>
</dbReference>
<dbReference type="EC" id="2.6.1.42" evidence="6"/>
<evidence type="ECO:0000256" key="4">
    <source>
        <dbReference type="ARBA" id="ARBA00005072"/>
    </source>
</evidence>
<dbReference type="GO" id="GO:0008652">
    <property type="term" value="P:amino acid biosynthetic process"/>
    <property type="evidence" value="ECO:0007669"/>
    <property type="project" value="UniProtKB-ARBA"/>
</dbReference>
<dbReference type="InterPro" id="IPR036038">
    <property type="entry name" value="Aminotransferase-like"/>
</dbReference>
<comment type="catalytic activity">
    <reaction evidence="10">
        <text>L-leucine + 2-oxoglutarate = 4-methyl-2-oxopentanoate + L-glutamate</text>
        <dbReference type="Rhea" id="RHEA:18321"/>
        <dbReference type="ChEBI" id="CHEBI:16810"/>
        <dbReference type="ChEBI" id="CHEBI:17865"/>
        <dbReference type="ChEBI" id="CHEBI:29985"/>
        <dbReference type="ChEBI" id="CHEBI:57427"/>
        <dbReference type="EC" id="2.6.1.42"/>
    </reaction>
</comment>
<comment type="cofactor">
    <cofactor evidence="1">
        <name>pyridoxal 5'-phosphate</name>
        <dbReference type="ChEBI" id="CHEBI:597326"/>
    </cofactor>
</comment>
<dbReference type="InterPro" id="IPR043131">
    <property type="entry name" value="BCAT-like_N"/>
</dbReference>
<comment type="catalytic activity">
    <reaction evidence="8">
        <text>L-valine + 2-oxoglutarate = 3-methyl-2-oxobutanoate + L-glutamate</text>
        <dbReference type="Rhea" id="RHEA:24813"/>
        <dbReference type="ChEBI" id="CHEBI:11851"/>
        <dbReference type="ChEBI" id="CHEBI:16810"/>
        <dbReference type="ChEBI" id="CHEBI:29985"/>
        <dbReference type="ChEBI" id="CHEBI:57762"/>
        <dbReference type="EC" id="2.6.1.42"/>
    </reaction>
</comment>
<accession>A0A1M5X185</accession>
<gene>
    <name evidence="11" type="ORF">SAMN04488109_6175</name>
</gene>
<keyword evidence="11" id="KW-0032">Aminotransferase</keyword>
<comment type="pathway">
    <text evidence="4">Amino-acid biosynthesis; L-leucine biosynthesis; L-leucine from 3-methyl-2-oxobutanoate: step 4/4.</text>
</comment>
<keyword evidence="11" id="KW-0808">Transferase</keyword>
<dbReference type="Proteomes" id="UP000184212">
    <property type="component" value="Unassembled WGS sequence"/>
</dbReference>
<organism evidence="11 12">
    <name type="scientific">Chryseolinea serpens</name>
    <dbReference type="NCBI Taxonomy" id="947013"/>
    <lineage>
        <taxon>Bacteria</taxon>
        <taxon>Pseudomonadati</taxon>
        <taxon>Bacteroidota</taxon>
        <taxon>Cytophagia</taxon>
        <taxon>Cytophagales</taxon>
        <taxon>Fulvivirgaceae</taxon>
        <taxon>Chryseolinea</taxon>
    </lineage>
</organism>
<dbReference type="AlphaFoldDB" id="A0A1M5X185"/>
<comment type="pathway">
    <text evidence="3">Amino-acid biosynthesis; L-valine biosynthesis; L-valine from pyruvate: step 4/4.</text>
</comment>
<dbReference type="Gene3D" id="3.20.10.10">
    <property type="entry name" value="D-amino Acid Aminotransferase, subunit A, domain 2"/>
    <property type="match status" value="1"/>
</dbReference>
<dbReference type="PANTHER" id="PTHR42743">
    <property type="entry name" value="AMINO-ACID AMINOTRANSFERASE"/>
    <property type="match status" value="1"/>
</dbReference>
<evidence type="ECO:0000256" key="8">
    <source>
        <dbReference type="ARBA" id="ARBA00048212"/>
    </source>
</evidence>
<comment type="catalytic activity">
    <reaction evidence="9">
        <text>L-isoleucine + 2-oxoglutarate = (S)-3-methyl-2-oxopentanoate + L-glutamate</text>
        <dbReference type="Rhea" id="RHEA:24801"/>
        <dbReference type="ChEBI" id="CHEBI:16810"/>
        <dbReference type="ChEBI" id="CHEBI:29985"/>
        <dbReference type="ChEBI" id="CHEBI:35146"/>
        <dbReference type="ChEBI" id="CHEBI:58045"/>
        <dbReference type="EC" id="2.6.1.42"/>
    </reaction>
</comment>
<reference evidence="11 12" key="1">
    <citation type="submission" date="2016-11" db="EMBL/GenBank/DDBJ databases">
        <authorList>
            <person name="Jaros S."/>
            <person name="Januszkiewicz K."/>
            <person name="Wedrychowicz H."/>
        </authorList>
    </citation>
    <scope>NUCLEOTIDE SEQUENCE [LARGE SCALE GENOMIC DNA]</scope>
    <source>
        <strain evidence="11 12">DSM 24574</strain>
    </source>
</reference>
<comment type="similarity">
    <text evidence="5">Belongs to the class-IV pyridoxal-phosphate-dependent aminotransferase family.</text>
</comment>
<dbReference type="STRING" id="947013.SAMN04488109_6175"/>
<dbReference type="InterPro" id="IPR043132">
    <property type="entry name" value="BCAT-like_C"/>
</dbReference>
<dbReference type="FunFam" id="3.20.10.10:FF:000002">
    <property type="entry name" value="D-alanine aminotransferase"/>
    <property type="match status" value="1"/>
</dbReference>
<evidence type="ECO:0000256" key="7">
    <source>
        <dbReference type="ARBA" id="ARBA00022898"/>
    </source>
</evidence>
<name>A0A1M5X185_9BACT</name>
<evidence type="ECO:0000256" key="3">
    <source>
        <dbReference type="ARBA" id="ARBA00004931"/>
    </source>
</evidence>
<sequence length="301" mass="33379">MLQKYDVRNANIMVHVGGKLLPRNEAKVSVFDSVVQGGDAVWEGLRVYAGGIFCLNHHLDRMHASAHALAFTDIPSKADIRRAIFETLQANGMRDETHIRLTLTRGEKITSGMDPRLNTKGSCLIVLAEWKPLVYDNTRGIRVISSSQRRNNPQFLDSKIHHNNLLNNILAKVQANVAGVDAAVMLDPQGFVAELNDTNLFMIKDGVVFTPFPDACLHGITRGLVIDICHSLALPLQERNLSLTEFYNADEVFATGTMGELTPVTEMDGRAIINRAGRNLLPTLQEQLHLLIPKLSEPLLF</sequence>
<keyword evidence="7" id="KW-0663">Pyridoxal phosphate</keyword>
<evidence type="ECO:0000256" key="6">
    <source>
        <dbReference type="ARBA" id="ARBA00013053"/>
    </source>
</evidence>
<evidence type="ECO:0000256" key="9">
    <source>
        <dbReference type="ARBA" id="ARBA00048798"/>
    </source>
</evidence>
<protein>
    <recommendedName>
        <fullName evidence="6">branched-chain-amino-acid transaminase</fullName>
        <ecNumber evidence="6">2.6.1.42</ecNumber>
    </recommendedName>
</protein>
<evidence type="ECO:0000256" key="1">
    <source>
        <dbReference type="ARBA" id="ARBA00001933"/>
    </source>
</evidence>
<dbReference type="GO" id="GO:0046394">
    <property type="term" value="P:carboxylic acid biosynthetic process"/>
    <property type="evidence" value="ECO:0007669"/>
    <property type="project" value="UniProtKB-ARBA"/>
</dbReference>
<dbReference type="EMBL" id="FQWQ01000005">
    <property type="protein sequence ID" value="SHH92923.1"/>
    <property type="molecule type" value="Genomic_DNA"/>
</dbReference>
<keyword evidence="12" id="KW-1185">Reference proteome</keyword>
<dbReference type="GO" id="GO:0004084">
    <property type="term" value="F:branched-chain-amino-acid transaminase activity"/>
    <property type="evidence" value="ECO:0007669"/>
    <property type="project" value="UniProtKB-EC"/>
</dbReference>
<evidence type="ECO:0000256" key="5">
    <source>
        <dbReference type="ARBA" id="ARBA00009320"/>
    </source>
</evidence>
<dbReference type="Gene3D" id="3.30.470.10">
    <property type="match status" value="1"/>
</dbReference>
<dbReference type="PANTHER" id="PTHR42743:SF11">
    <property type="entry name" value="AMINODEOXYCHORISMATE LYASE"/>
    <property type="match status" value="1"/>
</dbReference>
<evidence type="ECO:0000313" key="11">
    <source>
        <dbReference type="EMBL" id="SHH92923.1"/>
    </source>
</evidence>
<evidence type="ECO:0000313" key="12">
    <source>
        <dbReference type="Proteomes" id="UP000184212"/>
    </source>
</evidence>
<comment type="pathway">
    <text evidence="2">Amino-acid biosynthesis; L-isoleucine biosynthesis; L-isoleucine from 2-oxobutanoate: step 4/4.</text>
</comment>
<evidence type="ECO:0000256" key="10">
    <source>
        <dbReference type="ARBA" id="ARBA00049229"/>
    </source>
</evidence>
<dbReference type="Pfam" id="PF01063">
    <property type="entry name" value="Aminotran_4"/>
    <property type="match status" value="1"/>
</dbReference>
<evidence type="ECO:0000256" key="2">
    <source>
        <dbReference type="ARBA" id="ARBA00004824"/>
    </source>
</evidence>
<dbReference type="OrthoDB" id="9804984at2"/>
<dbReference type="FunFam" id="3.30.470.10:FF:000010">
    <property type="entry name" value="Branched-chain-amino-acid aminotransferase-like protein 1"/>
    <property type="match status" value="1"/>
</dbReference>
<dbReference type="SUPFAM" id="SSF56752">
    <property type="entry name" value="D-aminoacid aminotransferase-like PLP-dependent enzymes"/>
    <property type="match status" value="1"/>
</dbReference>
<proteinExistence type="inferred from homology"/>